<reference evidence="2 3" key="2">
    <citation type="journal article" date="2022" name="Mol. Biol. Evol.">
        <title>Comparative Genomics Reveals Insights into the Divergent Evolution of Astigmatic Mites and Household Pest Adaptations.</title>
        <authorList>
            <person name="Xiong Q."/>
            <person name="Wan A.T."/>
            <person name="Liu X."/>
            <person name="Fung C.S."/>
            <person name="Xiao X."/>
            <person name="Malainual N."/>
            <person name="Hou J."/>
            <person name="Wang L."/>
            <person name="Wang M."/>
            <person name="Yang K.Y."/>
            <person name="Cui Y."/>
            <person name="Leung E.L."/>
            <person name="Nong W."/>
            <person name="Shin S.K."/>
            <person name="Au S.W."/>
            <person name="Jeong K.Y."/>
            <person name="Chew F.T."/>
            <person name="Hui J.H."/>
            <person name="Leung T.F."/>
            <person name="Tungtrongchitr A."/>
            <person name="Zhong N."/>
            <person name="Liu Z."/>
            <person name="Tsui S.K."/>
        </authorList>
    </citation>
    <scope>NUCLEOTIDE SEQUENCE [LARGE SCALE GENOMIC DNA]</scope>
    <source>
        <strain evidence="2">Derp</strain>
    </source>
</reference>
<reference evidence="2 3" key="1">
    <citation type="journal article" date="2018" name="J. Allergy Clin. Immunol.">
        <title>High-quality assembly of Dermatophagoides pteronyssinus genome and transcriptome reveals a wide range of novel allergens.</title>
        <authorList>
            <person name="Liu X.Y."/>
            <person name="Yang K.Y."/>
            <person name="Wang M.Q."/>
            <person name="Kwok J.S."/>
            <person name="Zeng X."/>
            <person name="Yang Z."/>
            <person name="Xiao X.J."/>
            <person name="Lau C.P."/>
            <person name="Li Y."/>
            <person name="Huang Z.M."/>
            <person name="Ba J.G."/>
            <person name="Yim A.K."/>
            <person name="Ouyang C.Y."/>
            <person name="Ngai S.M."/>
            <person name="Chan T.F."/>
            <person name="Leung E.L."/>
            <person name="Liu L."/>
            <person name="Liu Z.G."/>
            <person name="Tsui S.K."/>
        </authorList>
    </citation>
    <scope>NUCLEOTIDE SEQUENCE [LARGE SCALE GENOMIC DNA]</scope>
    <source>
        <strain evidence="2">Derp</strain>
    </source>
</reference>
<evidence type="ECO:0000313" key="3">
    <source>
        <dbReference type="Proteomes" id="UP000887458"/>
    </source>
</evidence>
<proteinExistence type="predicted"/>
<keyword evidence="1" id="KW-1133">Transmembrane helix</keyword>
<feature type="transmembrane region" description="Helical" evidence="1">
    <location>
        <begin position="89"/>
        <end position="109"/>
    </location>
</feature>
<dbReference type="EMBL" id="NJHN03000035">
    <property type="protein sequence ID" value="KAH9422780.1"/>
    <property type="molecule type" value="Genomic_DNA"/>
</dbReference>
<comment type="caution">
    <text evidence="2">The sequence shown here is derived from an EMBL/GenBank/DDBJ whole genome shotgun (WGS) entry which is preliminary data.</text>
</comment>
<organism evidence="2 3">
    <name type="scientific">Dermatophagoides pteronyssinus</name>
    <name type="common">European house dust mite</name>
    <dbReference type="NCBI Taxonomy" id="6956"/>
    <lineage>
        <taxon>Eukaryota</taxon>
        <taxon>Metazoa</taxon>
        <taxon>Ecdysozoa</taxon>
        <taxon>Arthropoda</taxon>
        <taxon>Chelicerata</taxon>
        <taxon>Arachnida</taxon>
        <taxon>Acari</taxon>
        <taxon>Acariformes</taxon>
        <taxon>Sarcoptiformes</taxon>
        <taxon>Astigmata</taxon>
        <taxon>Psoroptidia</taxon>
        <taxon>Analgoidea</taxon>
        <taxon>Pyroglyphidae</taxon>
        <taxon>Dermatophagoidinae</taxon>
        <taxon>Dermatophagoides</taxon>
    </lineage>
</organism>
<keyword evidence="3" id="KW-1185">Reference proteome</keyword>
<name>A0ABQ8JJJ9_DERPT</name>
<accession>A0ABQ8JJJ9</accession>
<keyword evidence="1" id="KW-0472">Membrane</keyword>
<evidence type="ECO:0000313" key="2">
    <source>
        <dbReference type="EMBL" id="KAH9422780.1"/>
    </source>
</evidence>
<evidence type="ECO:0000256" key="1">
    <source>
        <dbReference type="SAM" id="Phobius"/>
    </source>
</evidence>
<sequence>MNEQELSLNFFDKVFNFIKLKTNSLHKNIYDRLEKRQLLKKFDDQLDRMIIDARLIGLTDDELTAIIVKNFDLNHSKFSISSKYFNQKFIIGISFFVLLISFLSTCTICKRYGMRFGRRILFQLENHWNWMDAYYDRCLLSATKIETSTTVQSWPMINHERCDYCEDVNQIFEIHENFTDGNNRHSLMDRITFLITNKLPFIYHDENSDEIRSWPIRKNFNRTTDFKMLYNETNFDGHGICMFRSSLINVNNPYQFFNEIDEYEKQQIDRSWFVHWENCALKEIKKIRRLYRRPSIFPPMIEFSKPNWLLLSVHDNNKTIRRTFKSVILPSRQIDFLVVIQIQGQIELYLQTAINDCQNICKQNSVKSIFLSAYRSIVINPKYWQLSYRPSLSIKDEKWKNDITNSTMNLSLILTGIIV</sequence>
<gene>
    <name evidence="2" type="primary">SEPT4_2</name>
    <name evidence="2" type="ORF">DERP_008043</name>
</gene>
<keyword evidence="1" id="KW-0812">Transmembrane</keyword>
<protein>
    <submittedName>
        <fullName evidence="2">Septin-4</fullName>
    </submittedName>
</protein>
<dbReference type="Proteomes" id="UP000887458">
    <property type="component" value="Unassembled WGS sequence"/>
</dbReference>